<keyword evidence="2" id="KW-1185">Reference proteome</keyword>
<protein>
    <submittedName>
        <fullName evidence="1">Uncharacterized protein YdeI (YjbR/CyaY-like superfamily)</fullName>
    </submittedName>
</protein>
<reference evidence="1 2" key="1">
    <citation type="submission" date="2020-08" db="EMBL/GenBank/DDBJ databases">
        <title>Genomic Encyclopedia of Type Strains, Phase III (KMG-III): the genomes of soil and plant-associated and newly described type strains.</title>
        <authorList>
            <person name="Whitman W."/>
        </authorList>
    </citation>
    <scope>NUCLEOTIDE SEQUENCE [LARGE SCALE GENOMIC DNA]</scope>
    <source>
        <strain evidence="1 2">CECT 5862</strain>
    </source>
</reference>
<gene>
    <name evidence="1" type="ORF">FHS18_002925</name>
</gene>
<comment type="caution">
    <text evidence="1">The sequence shown here is derived from an EMBL/GenBank/DDBJ whole genome shotgun (WGS) entry which is preliminary data.</text>
</comment>
<accession>A0A7W5AY29</accession>
<evidence type="ECO:0000313" key="2">
    <source>
        <dbReference type="Proteomes" id="UP000570361"/>
    </source>
</evidence>
<dbReference type="Pfam" id="PF13376">
    <property type="entry name" value="OmdA"/>
    <property type="match status" value="1"/>
</dbReference>
<proteinExistence type="predicted"/>
<organism evidence="1 2">
    <name type="scientific">Paenibacillus phyllosphaerae</name>
    <dbReference type="NCBI Taxonomy" id="274593"/>
    <lineage>
        <taxon>Bacteria</taxon>
        <taxon>Bacillati</taxon>
        <taxon>Bacillota</taxon>
        <taxon>Bacilli</taxon>
        <taxon>Bacillales</taxon>
        <taxon>Paenibacillaceae</taxon>
        <taxon>Paenibacillus</taxon>
    </lineage>
</organism>
<evidence type="ECO:0000313" key="1">
    <source>
        <dbReference type="EMBL" id="MBB3110858.1"/>
    </source>
</evidence>
<dbReference type="RefSeq" id="WP_183600733.1">
    <property type="nucleotide sequence ID" value="NZ_JACHXK010000005.1"/>
</dbReference>
<sequence length="188" mass="21990">MEISTFIPATTREELRNWLQENGKSESCCWVVVTMTQAPGRLLYLEAVEEALCFGWIDGVKKKLADGRLAQRLSPRSRRSSWTELNKARVRRLGRLGLMTDQGRKVLPAMDPESFAIDPDIERRLREDEHVYANFAAFPDLYKRVRIDTIQSCRNQPELFEHRLAKFIANTRNNRMYGQWHDHGRLLE</sequence>
<dbReference type="EMBL" id="JACHXK010000005">
    <property type="protein sequence ID" value="MBB3110858.1"/>
    <property type="molecule type" value="Genomic_DNA"/>
</dbReference>
<dbReference type="AlphaFoldDB" id="A0A7W5AY29"/>
<name>A0A7W5AY29_9BACL</name>
<dbReference type="Proteomes" id="UP000570361">
    <property type="component" value="Unassembled WGS sequence"/>
</dbReference>